<accession>A0A8S2TWZ4</accession>
<evidence type="ECO:0000313" key="3">
    <source>
        <dbReference type="Proteomes" id="UP000682733"/>
    </source>
</evidence>
<organism evidence="2 3">
    <name type="scientific">Didymodactylos carnosus</name>
    <dbReference type="NCBI Taxonomy" id="1234261"/>
    <lineage>
        <taxon>Eukaryota</taxon>
        <taxon>Metazoa</taxon>
        <taxon>Spiralia</taxon>
        <taxon>Gnathifera</taxon>
        <taxon>Rotifera</taxon>
        <taxon>Eurotatoria</taxon>
        <taxon>Bdelloidea</taxon>
        <taxon>Philodinida</taxon>
        <taxon>Philodinidae</taxon>
        <taxon>Didymodactylos</taxon>
    </lineage>
</organism>
<dbReference type="Proteomes" id="UP000682733">
    <property type="component" value="Unassembled WGS sequence"/>
</dbReference>
<feature type="non-terminal residue" evidence="2">
    <location>
        <position position="1"/>
    </location>
</feature>
<protein>
    <submittedName>
        <fullName evidence="2">Uncharacterized protein</fullName>
    </submittedName>
</protein>
<reference evidence="2" key="1">
    <citation type="submission" date="2021-02" db="EMBL/GenBank/DDBJ databases">
        <authorList>
            <person name="Nowell W R."/>
        </authorList>
    </citation>
    <scope>NUCLEOTIDE SEQUENCE</scope>
</reference>
<name>A0A8S2TWZ4_9BILA</name>
<comment type="caution">
    <text evidence="2">The sequence shown here is derived from an EMBL/GenBank/DDBJ whole genome shotgun (WGS) entry which is preliminary data.</text>
</comment>
<sequence length="15" mass="1784">TRYSEAVFAQLITER</sequence>
<dbReference type="EMBL" id="CAJNOK010036912">
    <property type="protein sequence ID" value="CAF1526596.1"/>
    <property type="molecule type" value="Genomic_DNA"/>
</dbReference>
<gene>
    <name evidence="1" type="ORF">OVA965_LOCUS38046</name>
    <name evidence="2" type="ORF">TMI583_LOCUS39186</name>
</gene>
<evidence type="ECO:0000313" key="1">
    <source>
        <dbReference type="EMBL" id="CAF1526596.1"/>
    </source>
</evidence>
<proteinExistence type="predicted"/>
<evidence type="ECO:0000313" key="2">
    <source>
        <dbReference type="EMBL" id="CAF4313333.1"/>
    </source>
</evidence>
<dbReference type="EMBL" id="CAJOBA010059097">
    <property type="protein sequence ID" value="CAF4313333.1"/>
    <property type="molecule type" value="Genomic_DNA"/>
</dbReference>
<dbReference type="Proteomes" id="UP000677228">
    <property type="component" value="Unassembled WGS sequence"/>
</dbReference>